<dbReference type="InterPro" id="IPR028082">
    <property type="entry name" value="Peripla_BP_I"/>
</dbReference>
<evidence type="ECO:0000259" key="5">
    <source>
        <dbReference type="PROSITE" id="PS50943"/>
    </source>
</evidence>
<reference evidence="6" key="1">
    <citation type="submission" date="2023-02" db="EMBL/GenBank/DDBJ databases">
        <title>Gut commensal Christensenella minuta modulates host metabolism via a new class of secondary bile acids.</title>
        <authorList>
            <person name="Liu C."/>
        </authorList>
    </citation>
    <scope>NUCLEOTIDE SEQUENCE</scope>
    <source>
        <strain evidence="6">CA70</strain>
    </source>
</reference>
<evidence type="ECO:0000256" key="1">
    <source>
        <dbReference type="ARBA" id="ARBA00023015"/>
    </source>
</evidence>
<dbReference type="SUPFAM" id="SSF47413">
    <property type="entry name" value="lambda repressor-like DNA-binding domains"/>
    <property type="match status" value="1"/>
</dbReference>
<dbReference type="RefSeq" id="WP_353423332.1">
    <property type="nucleotide sequence ID" value="NZ_CP117826.1"/>
</dbReference>
<dbReference type="PROSITE" id="PS00356">
    <property type="entry name" value="HTH_LACI_1"/>
    <property type="match status" value="1"/>
</dbReference>
<keyword evidence="2 6" id="KW-0238">DNA-binding</keyword>
<name>A0AAU8A8Y7_9FIRM</name>
<dbReference type="PRINTS" id="PR00036">
    <property type="entry name" value="HTHLACI"/>
</dbReference>
<dbReference type="SMART" id="SM00354">
    <property type="entry name" value="HTH_LACI"/>
    <property type="match status" value="1"/>
</dbReference>
<keyword evidence="3" id="KW-0804">Transcription</keyword>
<gene>
    <name evidence="6" type="ORF">PUP29_10985</name>
</gene>
<dbReference type="CDD" id="cd01392">
    <property type="entry name" value="HTH_LacI"/>
    <property type="match status" value="1"/>
</dbReference>
<dbReference type="PANTHER" id="PTHR30146">
    <property type="entry name" value="LACI-RELATED TRANSCRIPTIONAL REPRESSOR"/>
    <property type="match status" value="1"/>
</dbReference>
<evidence type="ECO:0000256" key="2">
    <source>
        <dbReference type="ARBA" id="ARBA00023125"/>
    </source>
</evidence>
<organism evidence="6">
    <name type="scientific">Christensenella massiliensis</name>
    <dbReference type="NCBI Taxonomy" id="1805714"/>
    <lineage>
        <taxon>Bacteria</taxon>
        <taxon>Bacillati</taxon>
        <taxon>Bacillota</taxon>
        <taxon>Clostridia</taxon>
        <taxon>Christensenellales</taxon>
        <taxon>Christensenellaceae</taxon>
        <taxon>Christensenella</taxon>
    </lineage>
</organism>
<dbReference type="Gene3D" id="3.40.50.2300">
    <property type="match status" value="2"/>
</dbReference>
<dbReference type="GO" id="GO:0000976">
    <property type="term" value="F:transcription cis-regulatory region binding"/>
    <property type="evidence" value="ECO:0007669"/>
    <property type="project" value="TreeGrafter"/>
</dbReference>
<dbReference type="EMBL" id="CP117826">
    <property type="protein sequence ID" value="XCC62040.1"/>
    <property type="molecule type" value="Genomic_DNA"/>
</dbReference>
<evidence type="ECO:0000256" key="3">
    <source>
        <dbReference type="ARBA" id="ARBA00023163"/>
    </source>
</evidence>
<dbReference type="PROSITE" id="PS50932">
    <property type="entry name" value="HTH_LACI_2"/>
    <property type="match status" value="1"/>
</dbReference>
<dbReference type="AlphaFoldDB" id="A0AAU8A8Y7"/>
<accession>A0AAU8A8Y7</accession>
<dbReference type="Gene3D" id="1.10.260.40">
    <property type="entry name" value="lambda repressor-like DNA-binding domains"/>
    <property type="match status" value="1"/>
</dbReference>
<dbReference type="CDD" id="cd06267">
    <property type="entry name" value="PBP1_LacI_sugar_binding-like"/>
    <property type="match status" value="1"/>
</dbReference>
<proteinExistence type="predicted"/>
<sequence length="330" mass="36722">MSTIYDVARLAGVSKTTVSKILSGNKNVRPSTLEKVNAAMQALDYVPNGFAQGMRRNATHTIAVLLPEQYNYGYMEILAGVESCANRSGYMTFVCSTGKDGRYEEKYLREMVRRRVDGILYFTYRRNTKSLNYLERISRDIAVVVMDNVLKGERLDCVRVDGQALTKQAVCCLADKGCRRIAYIRGLHGYDATAERFRGYLDGLDARGLAFDVRLVEAAEFTMEGGAQAACRLMRQKPDALIAATDMLALGALDWFGKNGVNVPRDVRVIGFDDIPLCLWSRPRLSTISQNQRMLGETAVKRLLARMSSPEEEPFTLLLGGGLVLRETTG</sequence>
<dbReference type="InterPro" id="IPR001387">
    <property type="entry name" value="Cro/C1-type_HTH"/>
</dbReference>
<dbReference type="Pfam" id="PF00356">
    <property type="entry name" value="LacI"/>
    <property type="match status" value="1"/>
</dbReference>
<feature type="domain" description="HTH cro/C1-type" evidence="5">
    <location>
        <begin position="3"/>
        <end position="46"/>
    </location>
</feature>
<dbReference type="InterPro" id="IPR046335">
    <property type="entry name" value="LacI/GalR-like_sensor"/>
</dbReference>
<evidence type="ECO:0000259" key="4">
    <source>
        <dbReference type="PROSITE" id="PS50932"/>
    </source>
</evidence>
<dbReference type="PROSITE" id="PS50943">
    <property type="entry name" value="HTH_CROC1"/>
    <property type="match status" value="1"/>
</dbReference>
<dbReference type="Pfam" id="PF13377">
    <property type="entry name" value="Peripla_BP_3"/>
    <property type="match status" value="1"/>
</dbReference>
<dbReference type="SUPFAM" id="SSF53822">
    <property type="entry name" value="Periplasmic binding protein-like I"/>
    <property type="match status" value="1"/>
</dbReference>
<dbReference type="GO" id="GO:0003700">
    <property type="term" value="F:DNA-binding transcription factor activity"/>
    <property type="evidence" value="ECO:0007669"/>
    <property type="project" value="TreeGrafter"/>
</dbReference>
<dbReference type="PANTHER" id="PTHR30146:SF109">
    <property type="entry name" value="HTH-TYPE TRANSCRIPTIONAL REGULATOR GALS"/>
    <property type="match status" value="1"/>
</dbReference>
<dbReference type="InterPro" id="IPR000843">
    <property type="entry name" value="HTH_LacI"/>
</dbReference>
<evidence type="ECO:0000313" key="6">
    <source>
        <dbReference type="EMBL" id="XCC62040.1"/>
    </source>
</evidence>
<feature type="domain" description="HTH lacI-type" evidence="4">
    <location>
        <begin position="2"/>
        <end position="56"/>
    </location>
</feature>
<protein>
    <submittedName>
        <fullName evidence="6">LacI family DNA-binding transcriptional regulator</fullName>
    </submittedName>
</protein>
<dbReference type="InterPro" id="IPR010982">
    <property type="entry name" value="Lambda_DNA-bd_dom_sf"/>
</dbReference>
<keyword evidence="1" id="KW-0805">Transcription regulation</keyword>